<evidence type="ECO:0000313" key="9">
    <source>
        <dbReference type="EMBL" id="PJF19187.1"/>
    </source>
</evidence>
<dbReference type="STRING" id="1246581.A0A2H9TN64"/>
<comment type="caution">
    <text evidence="9">The sequence shown here is derived from an EMBL/GenBank/DDBJ whole genome shotgun (WGS) entry which is preliminary data.</text>
</comment>
<organism evidence="9 10">
    <name type="scientific">Paramicrosporidium saccamoebae</name>
    <dbReference type="NCBI Taxonomy" id="1246581"/>
    <lineage>
        <taxon>Eukaryota</taxon>
        <taxon>Fungi</taxon>
        <taxon>Fungi incertae sedis</taxon>
        <taxon>Cryptomycota</taxon>
        <taxon>Cryptomycota incertae sedis</taxon>
        <taxon>Paramicrosporidium</taxon>
    </lineage>
</organism>
<evidence type="ECO:0000256" key="6">
    <source>
        <dbReference type="RuleBase" id="RU367110"/>
    </source>
</evidence>
<keyword evidence="2 5" id="KW-0479">Metal-binding</keyword>
<keyword evidence="6" id="KW-0238">DNA-binding</keyword>
<keyword evidence="10" id="KW-1185">Reference proteome</keyword>
<dbReference type="Pfam" id="PF00642">
    <property type="entry name" value="zf-CCCH"/>
    <property type="match status" value="1"/>
</dbReference>
<dbReference type="InterPro" id="IPR000571">
    <property type="entry name" value="Znf_CCCH"/>
</dbReference>
<dbReference type="PROSITE" id="PS50103">
    <property type="entry name" value="ZF_C3H1"/>
    <property type="match status" value="1"/>
</dbReference>
<keyword evidence="6" id="KW-0508">mRNA splicing</keyword>
<dbReference type="EMBL" id="MTSL01000075">
    <property type="protein sequence ID" value="PJF19187.1"/>
    <property type="molecule type" value="Genomic_DNA"/>
</dbReference>
<comment type="similarity">
    <text evidence="1 6">Belongs to the CWC24 family.</text>
</comment>
<gene>
    <name evidence="9" type="ORF">PSACC_01033</name>
</gene>
<feature type="region of interest" description="Disordered" evidence="7">
    <location>
        <begin position="81"/>
        <end position="101"/>
    </location>
</feature>
<protein>
    <recommendedName>
        <fullName evidence="6">Pre-mRNA-splicing factor CWC24</fullName>
    </recommendedName>
</protein>
<comment type="subunit">
    <text evidence="6">Associated with the spliceosome.</text>
</comment>
<evidence type="ECO:0000256" key="4">
    <source>
        <dbReference type="ARBA" id="ARBA00022833"/>
    </source>
</evidence>
<keyword evidence="4 5" id="KW-0862">Zinc</keyword>
<dbReference type="GO" id="GO:0008270">
    <property type="term" value="F:zinc ion binding"/>
    <property type="evidence" value="ECO:0007669"/>
    <property type="project" value="UniProtKB-KW"/>
</dbReference>
<dbReference type="SUPFAM" id="SSF90229">
    <property type="entry name" value="CCCH zinc finger"/>
    <property type="match status" value="1"/>
</dbReference>
<evidence type="ECO:0000313" key="10">
    <source>
        <dbReference type="Proteomes" id="UP000240830"/>
    </source>
</evidence>
<feature type="zinc finger region" description="C3H1-type" evidence="5">
    <location>
        <begin position="151"/>
        <end position="179"/>
    </location>
</feature>
<feature type="domain" description="C3H1-type" evidence="8">
    <location>
        <begin position="151"/>
        <end position="179"/>
    </location>
</feature>
<evidence type="ECO:0000256" key="1">
    <source>
        <dbReference type="ARBA" id="ARBA00009161"/>
    </source>
</evidence>
<sequence>MSDVPVLLVPRKPKNVRKKDEEELAHDKTEDIRVTKIVRRDQPEDCSAGAETPTGSKLDLHFEASRDTNLSTADATATAEYETDVSQDHRALREQSSTQTSVLTDRYQGRSAYYAYLTRHDTTRANALSDKNHASAPHRLATHIRNTCRFDYAPDLCKDYNETGFCGFGDSCKFVHDRGDYKAGWELDDEWDEQQRRLKAGKTESDYEIKEEVVATDIF</sequence>
<proteinExistence type="inferred from homology"/>
<dbReference type="Gene3D" id="4.10.1000.10">
    <property type="entry name" value="Zinc finger, CCCH-type"/>
    <property type="match status" value="1"/>
</dbReference>
<comment type="function">
    <text evidence="6">Involved in pre-mRNA splicing.</text>
</comment>
<dbReference type="PANTHER" id="PTHR12930:SF0">
    <property type="entry name" value="RING FINGER PROTEIN 113B"/>
    <property type="match status" value="1"/>
</dbReference>
<feature type="region of interest" description="Disordered" evidence="7">
    <location>
        <begin position="1"/>
        <end position="28"/>
    </location>
</feature>
<dbReference type="AlphaFoldDB" id="A0A2H9TN64"/>
<feature type="compositionally biased region" description="Basic and acidic residues" evidence="7">
    <location>
        <begin position="18"/>
        <end position="28"/>
    </location>
</feature>
<feature type="region of interest" description="Disordered" evidence="7">
    <location>
        <begin position="40"/>
        <end position="61"/>
    </location>
</feature>
<dbReference type="GO" id="GO:0006397">
    <property type="term" value="P:mRNA processing"/>
    <property type="evidence" value="ECO:0007669"/>
    <property type="project" value="UniProtKB-KW"/>
</dbReference>
<dbReference type="InterPro" id="IPR036855">
    <property type="entry name" value="Znf_CCCH_sf"/>
</dbReference>
<dbReference type="Proteomes" id="UP000240830">
    <property type="component" value="Unassembled WGS sequence"/>
</dbReference>
<evidence type="ECO:0000256" key="5">
    <source>
        <dbReference type="PROSITE-ProRule" id="PRU00723"/>
    </source>
</evidence>
<dbReference type="InterPro" id="IPR039971">
    <property type="entry name" value="CWC24-like"/>
</dbReference>
<keyword evidence="6" id="KW-0507">mRNA processing</keyword>
<dbReference type="OrthoDB" id="25761at2759"/>
<name>A0A2H9TN64_9FUNG</name>
<keyword evidence="3 5" id="KW-0863">Zinc-finger</keyword>
<dbReference type="GO" id="GO:0034247">
    <property type="term" value="P:snoRNA splicing"/>
    <property type="evidence" value="ECO:0007669"/>
    <property type="project" value="TreeGrafter"/>
</dbReference>
<keyword evidence="6" id="KW-0539">Nucleus</keyword>
<dbReference type="GO" id="GO:0003677">
    <property type="term" value="F:DNA binding"/>
    <property type="evidence" value="ECO:0007669"/>
    <property type="project" value="UniProtKB-UniRule"/>
</dbReference>
<evidence type="ECO:0000256" key="2">
    <source>
        <dbReference type="ARBA" id="ARBA00022723"/>
    </source>
</evidence>
<dbReference type="SMART" id="SM00356">
    <property type="entry name" value="ZnF_C3H1"/>
    <property type="match status" value="1"/>
</dbReference>
<dbReference type="GO" id="GO:0005684">
    <property type="term" value="C:U2-type spliceosomal complex"/>
    <property type="evidence" value="ECO:0007669"/>
    <property type="project" value="TreeGrafter"/>
</dbReference>
<reference evidence="9 10" key="1">
    <citation type="submission" date="2016-10" db="EMBL/GenBank/DDBJ databases">
        <title>The genome of Paramicrosporidium saccamoebae is the missing link in understanding Cryptomycota and Microsporidia evolution.</title>
        <authorList>
            <person name="Quandt C.A."/>
            <person name="Beaudet D."/>
            <person name="Corsaro D."/>
            <person name="Michel R."/>
            <person name="Corradi N."/>
            <person name="James T."/>
        </authorList>
    </citation>
    <scope>NUCLEOTIDE SEQUENCE [LARGE SCALE GENOMIC DNA]</scope>
    <source>
        <strain evidence="9 10">KSL3</strain>
    </source>
</reference>
<accession>A0A2H9TN64</accession>
<dbReference type="PANTHER" id="PTHR12930">
    <property type="entry name" value="ZINC FINGER PROTEIN 183"/>
    <property type="match status" value="1"/>
</dbReference>
<keyword evidence="6" id="KW-0747">Spliceosome</keyword>
<evidence type="ECO:0000256" key="3">
    <source>
        <dbReference type="ARBA" id="ARBA00022771"/>
    </source>
</evidence>
<evidence type="ECO:0000256" key="7">
    <source>
        <dbReference type="SAM" id="MobiDB-lite"/>
    </source>
</evidence>
<comment type="subcellular location">
    <subcellularLocation>
        <location evidence="6">Nucleus</location>
    </subcellularLocation>
</comment>
<evidence type="ECO:0000259" key="8">
    <source>
        <dbReference type="PROSITE" id="PS50103"/>
    </source>
</evidence>